<feature type="domain" description="DRBM" evidence="6">
    <location>
        <begin position="205"/>
        <end position="291"/>
    </location>
</feature>
<dbReference type="InterPro" id="IPR036389">
    <property type="entry name" value="RNase_III_sf"/>
</dbReference>
<evidence type="ECO:0000313" key="8">
    <source>
        <dbReference type="EMBL" id="PBK66868.1"/>
    </source>
</evidence>
<dbReference type="InterPro" id="IPR000999">
    <property type="entry name" value="RNase_III_dom"/>
</dbReference>
<proteinExistence type="predicted"/>
<dbReference type="GO" id="GO:0034475">
    <property type="term" value="P:U4 snRNA 3'-end processing"/>
    <property type="evidence" value="ECO:0007669"/>
    <property type="project" value="TreeGrafter"/>
</dbReference>
<keyword evidence="9" id="KW-1185">Reference proteome</keyword>
<dbReference type="PANTHER" id="PTHR11207">
    <property type="entry name" value="RIBONUCLEASE III"/>
    <property type="match status" value="1"/>
</dbReference>
<dbReference type="InterPro" id="IPR014720">
    <property type="entry name" value="dsRBD_dom"/>
</dbReference>
<evidence type="ECO:0000313" key="9">
    <source>
        <dbReference type="Proteomes" id="UP000218334"/>
    </source>
</evidence>
<dbReference type="Proteomes" id="UP000218334">
    <property type="component" value="Unassembled WGS sequence"/>
</dbReference>
<dbReference type="Pfam" id="PF00035">
    <property type="entry name" value="dsrm"/>
    <property type="match status" value="1"/>
</dbReference>
<accession>A0A2H3BLF4</accession>
<dbReference type="SMART" id="SM00535">
    <property type="entry name" value="RIBOc"/>
    <property type="match status" value="1"/>
</dbReference>
<dbReference type="GO" id="GO:0006369">
    <property type="term" value="P:termination of RNA polymerase II transcription"/>
    <property type="evidence" value="ECO:0007669"/>
    <property type="project" value="TreeGrafter"/>
</dbReference>
<dbReference type="PANTHER" id="PTHR11207:SF0">
    <property type="entry name" value="RIBONUCLEASE 3"/>
    <property type="match status" value="1"/>
</dbReference>
<dbReference type="SUPFAM" id="SSF54768">
    <property type="entry name" value="dsRNA-binding domain-like"/>
    <property type="match status" value="1"/>
</dbReference>
<evidence type="ECO:0000259" key="7">
    <source>
        <dbReference type="PROSITE" id="PS50142"/>
    </source>
</evidence>
<dbReference type="EMBL" id="KZ293438">
    <property type="protein sequence ID" value="PBK66868.1"/>
    <property type="molecule type" value="Genomic_DNA"/>
</dbReference>
<dbReference type="GO" id="GO:0005654">
    <property type="term" value="C:nucleoplasm"/>
    <property type="evidence" value="ECO:0007669"/>
    <property type="project" value="TreeGrafter"/>
</dbReference>
<organism evidence="8 9">
    <name type="scientific">Armillaria solidipes</name>
    <dbReference type="NCBI Taxonomy" id="1076256"/>
    <lineage>
        <taxon>Eukaryota</taxon>
        <taxon>Fungi</taxon>
        <taxon>Dikarya</taxon>
        <taxon>Basidiomycota</taxon>
        <taxon>Agaricomycotina</taxon>
        <taxon>Agaricomycetes</taxon>
        <taxon>Agaricomycetidae</taxon>
        <taxon>Agaricales</taxon>
        <taxon>Marasmiineae</taxon>
        <taxon>Physalacriaceae</taxon>
        <taxon>Armillaria</taxon>
    </lineage>
</organism>
<keyword evidence="3" id="KW-0378">Hydrolase</keyword>
<dbReference type="CDD" id="cd00593">
    <property type="entry name" value="RIBOc"/>
    <property type="match status" value="1"/>
</dbReference>
<evidence type="ECO:0000256" key="3">
    <source>
        <dbReference type="ARBA" id="ARBA00022801"/>
    </source>
</evidence>
<keyword evidence="2" id="KW-0255">Endonuclease</keyword>
<evidence type="ECO:0000256" key="1">
    <source>
        <dbReference type="ARBA" id="ARBA00022722"/>
    </source>
</evidence>
<sequence>MALKPDLGPQDSLLPPLPDIRDDNIRIQVFTHRSFFARPVHIFEDHPNDLSPDNEKLEHLGDTVLGLVVTRLMLDMYPGLRVGPSTKIRALIVGNATLAHISLKYKLPDKLRLHPAQALTLRASTNVQADVFESFVGGLYVDQGLDSAQAWLYELFRPFVELAYNIVRTQHGLPSACAPPSPPPAHTQFPARQPLGHADLNVTETTVGHLGLFNQHLQKANRQVEWIYSIRDPDSDDGEEVDLEMSKGIKTTPVWYVKVVVDGEHFGKGKGNTKKAARNEAAKEGLKKLDINVYFSRLGLDIRGLAAV</sequence>
<dbReference type="GO" id="GO:0006364">
    <property type="term" value="P:rRNA processing"/>
    <property type="evidence" value="ECO:0007669"/>
    <property type="project" value="TreeGrafter"/>
</dbReference>
<evidence type="ECO:0000259" key="6">
    <source>
        <dbReference type="PROSITE" id="PS50137"/>
    </source>
</evidence>
<evidence type="ECO:0000256" key="5">
    <source>
        <dbReference type="PROSITE-ProRule" id="PRU00266"/>
    </source>
</evidence>
<dbReference type="PROSITE" id="PS50142">
    <property type="entry name" value="RNASE_3_2"/>
    <property type="match status" value="1"/>
</dbReference>
<dbReference type="PROSITE" id="PS50137">
    <property type="entry name" value="DS_RBD"/>
    <property type="match status" value="1"/>
</dbReference>
<dbReference type="Gene3D" id="3.30.160.20">
    <property type="match status" value="1"/>
</dbReference>
<protein>
    <submittedName>
        <fullName evidence="8">Ribonuclease III</fullName>
    </submittedName>
</protein>
<dbReference type="SUPFAM" id="SSF69065">
    <property type="entry name" value="RNase III domain-like"/>
    <property type="match status" value="1"/>
</dbReference>
<dbReference type="GO" id="GO:0004525">
    <property type="term" value="F:ribonuclease III activity"/>
    <property type="evidence" value="ECO:0007669"/>
    <property type="project" value="InterPro"/>
</dbReference>
<dbReference type="AlphaFoldDB" id="A0A2H3BLF4"/>
<keyword evidence="4 5" id="KW-0694">RNA-binding</keyword>
<evidence type="ECO:0000256" key="4">
    <source>
        <dbReference type="ARBA" id="ARBA00022884"/>
    </source>
</evidence>
<evidence type="ECO:0000256" key="2">
    <source>
        <dbReference type="ARBA" id="ARBA00022759"/>
    </source>
</evidence>
<name>A0A2H3BLF4_9AGAR</name>
<dbReference type="GO" id="GO:0003723">
    <property type="term" value="F:RNA binding"/>
    <property type="evidence" value="ECO:0007669"/>
    <property type="project" value="UniProtKB-UniRule"/>
</dbReference>
<feature type="domain" description="RNase III" evidence="7">
    <location>
        <begin position="1"/>
        <end position="144"/>
    </location>
</feature>
<dbReference type="Gene3D" id="1.10.1520.10">
    <property type="entry name" value="Ribonuclease III domain"/>
    <property type="match status" value="1"/>
</dbReference>
<reference evidence="9" key="1">
    <citation type="journal article" date="2017" name="Nat. Ecol. Evol.">
        <title>Genome expansion and lineage-specific genetic innovations in the forest pathogenic fungi Armillaria.</title>
        <authorList>
            <person name="Sipos G."/>
            <person name="Prasanna A.N."/>
            <person name="Walter M.C."/>
            <person name="O'Connor E."/>
            <person name="Balint B."/>
            <person name="Krizsan K."/>
            <person name="Kiss B."/>
            <person name="Hess J."/>
            <person name="Varga T."/>
            <person name="Slot J."/>
            <person name="Riley R."/>
            <person name="Boka B."/>
            <person name="Rigling D."/>
            <person name="Barry K."/>
            <person name="Lee J."/>
            <person name="Mihaltcheva S."/>
            <person name="LaButti K."/>
            <person name="Lipzen A."/>
            <person name="Waldron R."/>
            <person name="Moloney N.M."/>
            <person name="Sperisen C."/>
            <person name="Kredics L."/>
            <person name="Vagvoelgyi C."/>
            <person name="Patrignani A."/>
            <person name="Fitzpatrick D."/>
            <person name="Nagy I."/>
            <person name="Doyle S."/>
            <person name="Anderson J.B."/>
            <person name="Grigoriev I.V."/>
            <person name="Gueldener U."/>
            <person name="Muensterkoetter M."/>
            <person name="Nagy L.G."/>
        </authorList>
    </citation>
    <scope>NUCLEOTIDE SEQUENCE [LARGE SCALE GENOMIC DNA]</scope>
    <source>
        <strain evidence="9">28-4</strain>
    </source>
</reference>
<dbReference type="Pfam" id="PF14622">
    <property type="entry name" value="Ribonucleas_3_3"/>
    <property type="match status" value="1"/>
</dbReference>
<gene>
    <name evidence="8" type="ORF">ARMSODRAFT_1020855</name>
</gene>
<dbReference type="STRING" id="1076256.A0A2H3BLF4"/>
<keyword evidence="1" id="KW-0540">Nuclease</keyword>